<dbReference type="OrthoDB" id="9800872at2"/>
<keyword evidence="1" id="KW-0732">Signal</keyword>
<feature type="domain" description="Rhodanese" evidence="2">
    <location>
        <begin position="28"/>
        <end position="114"/>
    </location>
</feature>
<dbReference type="SMART" id="SM00450">
    <property type="entry name" value="RHOD"/>
    <property type="match status" value="1"/>
</dbReference>
<dbReference type="Proteomes" id="UP000225548">
    <property type="component" value="Unassembled WGS sequence"/>
</dbReference>
<dbReference type="SUPFAM" id="SSF52821">
    <property type="entry name" value="Rhodanese/Cell cycle control phosphatase"/>
    <property type="match status" value="1"/>
</dbReference>
<dbReference type="InterPro" id="IPR001763">
    <property type="entry name" value="Rhodanese-like_dom"/>
</dbReference>
<comment type="caution">
    <text evidence="3">The sequence shown here is derived from an EMBL/GenBank/DDBJ whole genome shotgun (WGS) entry which is preliminary data.</text>
</comment>
<feature type="signal peptide" evidence="1">
    <location>
        <begin position="1"/>
        <end position="23"/>
    </location>
</feature>
<dbReference type="Gene3D" id="3.40.250.10">
    <property type="entry name" value="Rhodanese-like domain"/>
    <property type="match status" value="1"/>
</dbReference>
<evidence type="ECO:0000256" key="1">
    <source>
        <dbReference type="SAM" id="SignalP"/>
    </source>
</evidence>
<dbReference type="GO" id="GO:0016740">
    <property type="term" value="F:transferase activity"/>
    <property type="evidence" value="ECO:0007669"/>
    <property type="project" value="UniProtKB-KW"/>
</dbReference>
<dbReference type="PROSITE" id="PS51257">
    <property type="entry name" value="PROKAR_LIPOPROTEIN"/>
    <property type="match status" value="1"/>
</dbReference>
<dbReference type="InterPro" id="IPR050229">
    <property type="entry name" value="GlpE_sulfurtransferase"/>
</dbReference>
<evidence type="ECO:0000313" key="4">
    <source>
        <dbReference type="Proteomes" id="UP000225548"/>
    </source>
</evidence>
<keyword evidence="4" id="KW-1185">Reference proteome</keyword>
<reference evidence="3 4" key="1">
    <citation type="submission" date="2017-10" db="EMBL/GenBank/DDBJ databases">
        <title>Sequencing the genomes of 1000 actinobacteria strains.</title>
        <authorList>
            <person name="Klenk H.-P."/>
        </authorList>
    </citation>
    <scope>NUCLEOTIDE SEQUENCE [LARGE SCALE GENOMIC DNA]</scope>
    <source>
        <strain evidence="3 4">DSM 18966</strain>
    </source>
</reference>
<dbReference type="PANTHER" id="PTHR43031:SF1">
    <property type="entry name" value="PYRIDINE NUCLEOTIDE-DISULPHIDE OXIDOREDUCTASE"/>
    <property type="match status" value="1"/>
</dbReference>
<name>A0A2A9E4R9_9MICO</name>
<dbReference type="InterPro" id="IPR036873">
    <property type="entry name" value="Rhodanese-like_dom_sf"/>
</dbReference>
<sequence>MFRTMSAVGALALALTLSSCADAEQVTVPDDAIIIDVRTPAEYAEGHLEGAQLLDLTGGELAAAIPTLDQDAEYFVYCKSGNRSGQATQLMTDAGITDITDLGSMTDAAEATQIDVVR</sequence>
<dbReference type="RefSeq" id="WP_098454466.1">
    <property type="nucleotide sequence ID" value="NZ_PDJG01000001.1"/>
</dbReference>
<feature type="chain" id="PRO_5012744218" evidence="1">
    <location>
        <begin position="24"/>
        <end position="118"/>
    </location>
</feature>
<dbReference type="PANTHER" id="PTHR43031">
    <property type="entry name" value="FAD-DEPENDENT OXIDOREDUCTASE"/>
    <property type="match status" value="1"/>
</dbReference>
<evidence type="ECO:0000313" key="3">
    <source>
        <dbReference type="EMBL" id="PFG33232.1"/>
    </source>
</evidence>
<organism evidence="3 4">
    <name type="scientific">Sanguibacter antarcticus</name>
    <dbReference type="NCBI Taxonomy" id="372484"/>
    <lineage>
        <taxon>Bacteria</taxon>
        <taxon>Bacillati</taxon>
        <taxon>Actinomycetota</taxon>
        <taxon>Actinomycetes</taxon>
        <taxon>Micrococcales</taxon>
        <taxon>Sanguibacteraceae</taxon>
        <taxon>Sanguibacter</taxon>
    </lineage>
</organism>
<dbReference type="PROSITE" id="PS50206">
    <property type="entry name" value="RHODANESE_3"/>
    <property type="match status" value="1"/>
</dbReference>
<dbReference type="AlphaFoldDB" id="A0A2A9E4R9"/>
<protein>
    <submittedName>
        <fullName evidence="3">Rhodanese-related sulfurtransferase</fullName>
    </submittedName>
</protein>
<accession>A0A2A9E4R9</accession>
<proteinExistence type="predicted"/>
<keyword evidence="3" id="KW-0808">Transferase</keyword>
<evidence type="ECO:0000259" key="2">
    <source>
        <dbReference type="PROSITE" id="PS50206"/>
    </source>
</evidence>
<dbReference type="EMBL" id="PDJG01000001">
    <property type="protein sequence ID" value="PFG33232.1"/>
    <property type="molecule type" value="Genomic_DNA"/>
</dbReference>
<dbReference type="CDD" id="cd00158">
    <property type="entry name" value="RHOD"/>
    <property type="match status" value="1"/>
</dbReference>
<gene>
    <name evidence="3" type="ORF">ATL42_1092</name>
</gene>
<dbReference type="Pfam" id="PF00581">
    <property type="entry name" value="Rhodanese"/>
    <property type="match status" value="1"/>
</dbReference>